<evidence type="ECO:0000256" key="14">
    <source>
        <dbReference type="RuleBase" id="RU000461"/>
    </source>
</evidence>
<evidence type="ECO:0000256" key="4">
    <source>
        <dbReference type="ARBA" id="ARBA00010617"/>
    </source>
</evidence>
<keyword evidence="16" id="KW-1185">Reference proteome</keyword>
<gene>
    <name evidence="15" type="ORF">PHLGIDRAFT_61362</name>
</gene>
<evidence type="ECO:0000256" key="9">
    <source>
        <dbReference type="ARBA" id="ARBA00023002"/>
    </source>
</evidence>
<evidence type="ECO:0000256" key="13">
    <source>
        <dbReference type="PIRSR" id="PIRSR602401-1"/>
    </source>
</evidence>
<dbReference type="CDD" id="cd11065">
    <property type="entry name" value="CYP64-like"/>
    <property type="match status" value="1"/>
</dbReference>
<keyword evidence="10 13" id="KW-0408">Iron</keyword>
<keyword evidence="7 13" id="KW-0479">Metal-binding</keyword>
<dbReference type="AlphaFoldDB" id="A0A0C3P3W7"/>
<evidence type="ECO:0000256" key="2">
    <source>
        <dbReference type="ARBA" id="ARBA00004167"/>
    </source>
</evidence>
<evidence type="ECO:0000256" key="10">
    <source>
        <dbReference type="ARBA" id="ARBA00023004"/>
    </source>
</evidence>
<dbReference type="PRINTS" id="PR00385">
    <property type="entry name" value="P450"/>
</dbReference>
<feature type="binding site" description="axial binding residue" evidence="13">
    <location>
        <position position="430"/>
    </location>
    <ligand>
        <name>heme</name>
        <dbReference type="ChEBI" id="CHEBI:30413"/>
    </ligand>
    <ligandPart>
        <name>Fe</name>
        <dbReference type="ChEBI" id="CHEBI:18248"/>
    </ligandPart>
</feature>
<evidence type="ECO:0000256" key="5">
    <source>
        <dbReference type="ARBA" id="ARBA00022617"/>
    </source>
</evidence>
<dbReference type="PANTHER" id="PTHR46300:SF7">
    <property type="entry name" value="P450, PUTATIVE (EUROFUNG)-RELATED"/>
    <property type="match status" value="1"/>
</dbReference>
<sequence>MLDAYTVAGLLASLSALWILRSFLTRDKASHQLPPGPKGLPLIGSLLDLPRRQEWETYSRWSDVMSVTALGQRIVILGSFEATMDLLEKRSAIYSDRPYLALTGDLVGHQKTIPLCPYGDRMKKLRRLFTKTLGTRKLVESFEPMIREGVQDLMLNLLDSPDKFREHILLMTGANALFLSHGLRVKDPKSERIFHLANIVAQDFAILATPGRYVVDYLPFLQYVPSWIPGTGWKKDVAQYKQHVEDAVKIPFEAVRRAMASGTEIPSFCSRNLQDPDDSPDHEDCIQYGSMAMYTGALLLASCVLAMILYPEVQTRAHAELDSVLGSERLPDFSDRDSLPYINALCSEVLRWLPVTPLALAHKTTEDDTYNGFFIPKGTIVQPNSWRLLHDQNIYRNPTEFMPERFLAGNGREPELDPKNMAFGYGRRICPGILLAESTLFITIATMLSVLKFSPVEENGRYVMPPVQQTDGLVSHPVPFQCNINPRSAHAEELVRSAVEMR</sequence>
<reference evidence="15 16" key="1">
    <citation type="journal article" date="2014" name="PLoS Genet.">
        <title>Analysis of the Phlebiopsis gigantea genome, transcriptome and secretome provides insight into its pioneer colonization strategies of wood.</title>
        <authorList>
            <person name="Hori C."/>
            <person name="Ishida T."/>
            <person name="Igarashi K."/>
            <person name="Samejima M."/>
            <person name="Suzuki H."/>
            <person name="Master E."/>
            <person name="Ferreira P."/>
            <person name="Ruiz-Duenas F.J."/>
            <person name="Held B."/>
            <person name="Canessa P."/>
            <person name="Larrondo L.F."/>
            <person name="Schmoll M."/>
            <person name="Druzhinina I.S."/>
            <person name="Kubicek C.P."/>
            <person name="Gaskell J.A."/>
            <person name="Kersten P."/>
            <person name="St John F."/>
            <person name="Glasner J."/>
            <person name="Sabat G."/>
            <person name="Splinter BonDurant S."/>
            <person name="Syed K."/>
            <person name="Yadav J."/>
            <person name="Mgbeahuruike A.C."/>
            <person name="Kovalchuk A."/>
            <person name="Asiegbu F.O."/>
            <person name="Lackner G."/>
            <person name="Hoffmeister D."/>
            <person name="Rencoret J."/>
            <person name="Gutierrez A."/>
            <person name="Sun H."/>
            <person name="Lindquist E."/>
            <person name="Barry K."/>
            <person name="Riley R."/>
            <person name="Grigoriev I.V."/>
            <person name="Henrissat B."/>
            <person name="Kues U."/>
            <person name="Berka R.M."/>
            <person name="Martinez A.T."/>
            <person name="Covert S.F."/>
            <person name="Blanchette R.A."/>
            <person name="Cullen D."/>
        </authorList>
    </citation>
    <scope>NUCLEOTIDE SEQUENCE [LARGE SCALE GENOMIC DNA]</scope>
    <source>
        <strain evidence="15 16">11061_1 CR5-6</strain>
    </source>
</reference>
<dbReference type="InterPro" id="IPR001128">
    <property type="entry name" value="Cyt_P450"/>
</dbReference>
<evidence type="ECO:0000256" key="7">
    <source>
        <dbReference type="ARBA" id="ARBA00022723"/>
    </source>
</evidence>
<dbReference type="InterPro" id="IPR002401">
    <property type="entry name" value="Cyt_P450_E_grp-I"/>
</dbReference>
<evidence type="ECO:0000256" key="6">
    <source>
        <dbReference type="ARBA" id="ARBA00022692"/>
    </source>
</evidence>
<keyword evidence="11 14" id="KW-0503">Monooxygenase</keyword>
<accession>A0A0C3P3W7</accession>
<dbReference type="EMBL" id="KN840438">
    <property type="protein sequence ID" value="KIP12644.1"/>
    <property type="molecule type" value="Genomic_DNA"/>
</dbReference>
<keyword evidence="8" id="KW-1133">Transmembrane helix</keyword>
<comment type="similarity">
    <text evidence="4 14">Belongs to the cytochrome P450 family.</text>
</comment>
<comment type="pathway">
    <text evidence="3">Secondary metabolite biosynthesis.</text>
</comment>
<dbReference type="GO" id="GO:0005506">
    <property type="term" value="F:iron ion binding"/>
    <property type="evidence" value="ECO:0007669"/>
    <property type="project" value="InterPro"/>
</dbReference>
<proteinExistence type="inferred from homology"/>
<dbReference type="GO" id="GO:0020037">
    <property type="term" value="F:heme binding"/>
    <property type="evidence" value="ECO:0007669"/>
    <property type="project" value="InterPro"/>
</dbReference>
<evidence type="ECO:0000256" key="8">
    <source>
        <dbReference type="ARBA" id="ARBA00022989"/>
    </source>
</evidence>
<comment type="subcellular location">
    <subcellularLocation>
        <location evidence="2">Membrane</location>
        <topology evidence="2">Single-pass membrane protein</topology>
    </subcellularLocation>
</comment>
<dbReference type="PRINTS" id="PR00463">
    <property type="entry name" value="EP450I"/>
</dbReference>
<dbReference type="InterPro" id="IPR050364">
    <property type="entry name" value="Cytochrome_P450_fung"/>
</dbReference>
<evidence type="ECO:0000256" key="12">
    <source>
        <dbReference type="ARBA" id="ARBA00023136"/>
    </source>
</evidence>
<keyword evidence="5 13" id="KW-0349">Heme</keyword>
<evidence type="ECO:0000256" key="3">
    <source>
        <dbReference type="ARBA" id="ARBA00005179"/>
    </source>
</evidence>
<evidence type="ECO:0000256" key="1">
    <source>
        <dbReference type="ARBA" id="ARBA00001971"/>
    </source>
</evidence>
<dbReference type="GO" id="GO:0016705">
    <property type="term" value="F:oxidoreductase activity, acting on paired donors, with incorporation or reduction of molecular oxygen"/>
    <property type="evidence" value="ECO:0007669"/>
    <property type="project" value="InterPro"/>
</dbReference>
<name>A0A0C3P3W7_PHLG1</name>
<dbReference type="PANTHER" id="PTHR46300">
    <property type="entry name" value="P450, PUTATIVE (EUROFUNG)-RELATED-RELATED"/>
    <property type="match status" value="1"/>
</dbReference>
<dbReference type="SUPFAM" id="SSF48264">
    <property type="entry name" value="Cytochrome P450"/>
    <property type="match status" value="1"/>
</dbReference>
<dbReference type="PROSITE" id="PS00086">
    <property type="entry name" value="CYTOCHROME_P450"/>
    <property type="match status" value="1"/>
</dbReference>
<dbReference type="Gene3D" id="1.10.630.10">
    <property type="entry name" value="Cytochrome P450"/>
    <property type="match status" value="1"/>
</dbReference>
<evidence type="ECO:0000256" key="11">
    <source>
        <dbReference type="ARBA" id="ARBA00023033"/>
    </source>
</evidence>
<dbReference type="GO" id="GO:0004497">
    <property type="term" value="F:monooxygenase activity"/>
    <property type="evidence" value="ECO:0007669"/>
    <property type="project" value="UniProtKB-KW"/>
</dbReference>
<comment type="cofactor">
    <cofactor evidence="1 13">
        <name>heme</name>
        <dbReference type="ChEBI" id="CHEBI:30413"/>
    </cofactor>
</comment>
<protein>
    <recommendedName>
        <fullName evidence="17">Cytochrome P450</fullName>
    </recommendedName>
</protein>
<dbReference type="Proteomes" id="UP000053257">
    <property type="component" value="Unassembled WGS sequence"/>
</dbReference>
<dbReference type="STRING" id="745531.A0A0C3P3W7"/>
<dbReference type="OrthoDB" id="2789670at2759"/>
<dbReference type="InterPro" id="IPR017972">
    <property type="entry name" value="Cyt_P450_CS"/>
</dbReference>
<organism evidence="15 16">
    <name type="scientific">Phlebiopsis gigantea (strain 11061_1 CR5-6)</name>
    <name type="common">White-rot fungus</name>
    <name type="synonym">Peniophora gigantea</name>
    <dbReference type="NCBI Taxonomy" id="745531"/>
    <lineage>
        <taxon>Eukaryota</taxon>
        <taxon>Fungi</taxon>
        <taxon>Dikarya</taxon>
        <taxon>Basidiomycota</taxon>
        <taxon>Agaricomycotina</taxon>
        <taxon>Agaricomycetes</taxon>
        <taxon>Polyporales</taxon>
        <taxon>Phanerochaetaceae</taxon>
        <taxon>Phlebiopsis</taxon>
    </lineage>
</organism>
<evidence type="ECO:0000313" key="16">
    <source>
        <dbReference type="Proteomes" id="UP000053257"/>
    </source>
</evidence>
<dbReference type="Pfam" id="PF00067">
    <property type="entry name" value="p450"/>
    <property type="match status" value="1"/>
</dbReference>
<dbReference type="GO" id="GO:0016020">
    <property type="term" value="C:membrane"/>
    <property type="evidence" value="ECO:0007669"/>
    <property type="project" value="UniProtKB-SubCell"/>
</dbReference>
<dbReference type="InterPro" id="IPR036396">
    <property type="entry name" value="Cyt_P450_sf"/>
</dbReference>
<dbReference type="HOGENOM" id="CLU_001570_2_3_1"/>
<evidence type="ECO:0000313" key="15">
    <source>
        <dbReference type="EMBL" id="KIP12644.1"/>
    </source>
</evidence>
<evidence type="ECO:0008006" key="17">
    <source>
        <dbReference type="Google" id="ProtNLM"/>
    </source>
</evidence>
<keyword evidence="12" id="KW-0472">Membrane</keyword>
<keyword evidence="9 14" id="KW-0560">Oxidoreductase</keyword>
<keyword evidence="6" id="KW-0812">Transmembrane</keyword>